<keyword evidence="3" id="KW-1185">Reference proteome</keyword>
<dbReference type="EMBL" id="JADEVV010000005">
    <property type="protein sequence ID" value="MBE9252736.1"/>
    <property type="molecule type" value="Genomic_DNA"/>
</dbReference>
<organism evidence="2 3">
    <name type="scientific">Synechocystis salina LEGE 00031</name>
    <dbReference type="NCBI Taxonomy" id="1828736"/>
    <lineage>
        <taxon>Bacteria</taxon>
        <taxon>Bacillati</taxon>
        <taxon>Cyanobacteriota</taxon>
        <taxon>Cyanophyceae</taxon>
        <taxon>Synechococcales</taxon>
        <taxon>Merismopediaceae</taxon>
        <taxon>Synechocystis</taxon>
    </lineage>
</organism>
<accession>A0ABR9VN17</accession>
<evidence type="ECO:0000256" key="1">
    <source>
        <dbReference type="SAM" id="Phobius"/>
    </source>
</evidence>
<protein>
    <submittedName>
        <fullName evidence="2">Uncharacterized protein</fullName>
    </submittedName>
</protein>
<keyword evidence="1" id="KW-0472">Membrane</keyword>
<dbReference type="Proteomes" id="UP000658720">
    <property type="component" value="Unassembled WGS sequence"/>
</dbReference>
<evidence type="ECO:0000313" key="3">
    <source>
        <dbReference type="Proteomes" id="UP000658720"/>
    </source>
</evidence>
<feature type="transmembrane region" description="Helical" evidence="1">
    <location>
        <begin position="42"/>
        <end position="61"/>
    </location>
</feature>
<gene>
    <name evidence="2" type="ORF">IQ217_02480</name>
</gene>
<sequence length="67" mass="7495">MEHFSPTAPAVFSSWLDHGLFFAQNVRDVDILGDFQDAWSNFVQSGQIWALIIGFVLGWGFRSFTGG</sequence>
<keyword evidence="1" id="KW-1133">Transmembrane helix</keyword>
<name>A0ABR9VN17_9SYNC</name>
<evidence type="ECO:0000313" key="2">
    <source>
        <dbReference type="EMBL" id="MBE9252736.1"/>
    </source>
</evidence>
<reference evidence="2 3" key="1">
    <citation type="submission" date="2020-10" db="EMBL/GenBank/DDBJ databases">
        <authorList>
            <person name="Castelo-Branco R."/>
            <person name="Eusebio N."/>
            <person name="Adriana R."/>
            <person name="Vieira A."/>
            <person name="Brugerolle De Fraissinette N."/>
            <person name="Rezende De Castro R."/>
            <person name="Schneider M.P."/>
            <person name="Vasconcelos V."/>
            <person name="Leao P.N."/>
        </authorList>
    </citation>
    <scope>NUCLEOTIDE SEQUENCE [LARGE SCALE GENOMIC DNA]</scope>
    <source>
        <strain evidence="2 3">LEGE 00031</strain>
    </source>
</reference>
<keyword evidence="1" id="KW-0812">Transmembrane</keyword>
<proteinExistence type="predicted"/>
<comment type="caution">
    <text evidence="2">The sequence shown here is derived from an EMBL/GenBank/DDBJ whole genome shotgun (WGS) entry which is preliminary data.</text>
</comment>